<organism evidence="2 3">
    <name type="scientific">Nelumbo nucifera</name>
    <name type="common">Sacred lotus</name>
    <dbReference type="NCBI Taxonomy" id="4432"/>
    <lineage>
        <taxon>Eukaryota</taxon>
        <taxon>Viridiplantae</taxon>
        <taxon>Streptophyta</taxon>
        <taxon>Embryophyta</taxon>
        <taxon>Tracheophyta</taxon>
        <taxon>Spermatophyta</taxon>
        <taxon>Magnoliopsida</taxon>
        <taxon>Proteales</taxon>
        <taxon>Nelumbonaceae</taxon>
        <taxon>Nelumbo</taxon>
    </lineage>
</organism>
<feature type="region of interest" description="Disordered" evidence="1">
    <location>
        <begin position="186"/>
        <end position="244"/>
    </location>
</feature>
<comment type="caution">
    <text evidence="2">The sequence shown here is derived from an EMBL/GenBank/DDBJ whole genome shotgun (WGS) entry which is preliminary data.</text>
</comment>
<name>A0A822ZVB9_NELNU</name>
<gene>
    <name evidence="2" type="ORF">HUJ06_017222</name>
</gene>
<evidence type="ECO:0000313" key="3">
    <source>
        <dbReference type="Proteomes" id="UP000607653"/>
    </source>
</evidence>
<protein>
    <submittedName>
        <fullName evidence="2">Uncharacterized protein</fullName>
    </submittedName>
</protein>
<feature type="compositionally biased region" description="Basic and acidic residues" evidence="1">
    <location>
        <begin position="189"/>
        <end position="201"/>
    </location>
</feature>
<dbReference type="AlphaFoldDB" id="A0A822ZVB9"/>
<sequence>MATQACRLMQDQNLNDNIKVPILCVSGGGRHSISTAQKKVGLGVRKALTDLTNSRKPSSPNQATKKGHSKNLNPSGEKTSICKPANISKPVPSVGEKLKTSIAQEKDGLGGRKALGDLTNSANPILHQTSKKNCPKKLNVIAEEEFFLHNHQECINSRRAMEMDFFLRTMELDDDFSMQIASPIVSRHAKAESPPKRRLDLEEIPDLADGYQSPPPCRTPESLSASSHKDYFPSPNLKLKGTPE</sequence>
<dbReference type="Proteomes" id="UP000607653">
    <property type="component" value="Unassembled WGS sequence"/>
</dbReference>
<proteinExistence type="predicted"/>
<reference evidence="2 3" key="1">
    <citation type="journal article" date="2020" name="Mol. Biol. Evol.">
        <title>Distinct Expression and Methylation Patterns for Genes with Different Fates following a Single Whole-Genome Duplication in Flowering Plants.</title>
        <authorList>
            <person name="Shi T."/>
            <person name="Rahmani R.S."/>
            <person name="Gugger P.F."/>
            <person name="Wang M."/>
            <person name="Li H."/>
            <person name="Zhang Y."/>
            <person name="Li Z."/>
            <person name="Wang Q."/>
            <person name="Van de Peer Y."/>
            <person name="Marchal K."/>
            <person name="Chen J."/>
        </authorList>
    </citation>
    <scope>NUCLEOTIDE SEQUENCE [LARGE SCALE GENOMIC DNA]</scope>
    <source>
        <tissue evidence="2">Leaf</tissue>
    </source>
</reference>
<dbReference type="EMBL" id="DUZY01000008">
    <property type="protein sequence ID" value="DAD47285.1"/>
    <property type="molecule type" value="Genomic_DNA"/>
</dbReference>
<accession>A0A822ZVB9</accession>
<evidence type="ECO:0000313" key="2">
    <source>
        <dbReference type="EMBL" id="DAD47285.1"/>
    </source>
</evidence>
<evidence type="ECO:0000256" key="1">
    <source>
        <dbReference type="SAM" id="MobiDB-lite"/>
    </source>
</evidence>
<dbReference type="PANTHER" id="PTHR35125">
    <property type="entry name" value="NEURON NAVIGATOR 1-LIKE-RELATED"/>
    <property type="match status" value="1"/>
</dbReference>
<keyword evidence="3" id="KW-1185">Reference proteome</keyword>
<dbReference type="GO" id="GO:0007346">
    <property type="term" value="P:regulation of mitotic cell cycle"/>
    <property type="evidence" value="ECO:0007669"/>
    <property type="project" value="InterPro"/>
</dbReference>
<feature type="compositionally biased region" description="Polar residues" evidence="1">
    <location>
        <begin position="50"/>
        <end position="78"/>
    </location>
</feature>
<dbReference type="PANTHER" id="PTHR35125:SF2">
    <property type="entry name" value="PROTEIN PATRONUS 2-LIKE"/>
    <property type="match status" value="1"/>
</dbReference>
<dbReference type="InterPro" id="IPR039326">
    <property type="entry name" value="Patronus"/>
</dbReference>
<feature type="region of interest" description="Disordered" evidence="1">
    <location>
        <begin position="50"/>
        <end position="87"/>
    </location>
</feature>